<dbReference type="InterPro" id="IPR002881">
    <property type="entry name" value="DUF58"/>
</dbReference>
<dbReference type="Pfam" id="PF01882">
    <property type="entry name" value="DUF58"/>
    <property type="match status" value="1"/>
</dbReference>
<accession>A0A5M8FHI1</accession>
<organism evidence="2 3">
    <name type="scientific">Thiohalocapsa marina</name>
    <dbReference type="NCBI Taxonomy" id="424902"/>
    <lineage>
        <taxon>Bacteria</taxon>
        <taxon>Pseudomonadati</taxon>
        <taxon>Pseudomonadota</taxon>
        <taxon>Gammaproteobacteria</taxon>
        <taxon>Chromatiales</taxon>
        <taxon>Chromatiaceae</taxon>
        <taxon>Thiohalocapsa</taxon>
    </lineage>
</organism>
<reference evidence="2 3" key="1">
    <citation type="submission" date="2019-09" db="EMBL/GenBank/DDBJ databases">
        <title>Whole-genome sequence of the purple sulfur bacterium Thiohalocapsa marina DSM 19078.</title>
        <authorList>
            <person name="Kyndt J.A."/>
            <person name="Meyer T.E."/>
        </authorList>
    </citation>
    <scope>NUCLEOTIDE SEQUENCE [LARGE SCALE GENOMIC DNA]</scope>
    <source>
        <strain evidence="2 3">DSM 19078</strain>
    </source>
</reference>
<gene>
    <name evidence="2" type="ORF">F2Q65_12815</name>
</gene>
<dbReference type="EMBL" id="VWXX01000021">
    <property type="protein sequence ID" value="KAA6184338.1"/>
    <property type="molecule type" value="Genomic_DNA"/>
</dbReference>
<dbReference type="PANTHER" id="PTHR33608:SF12">
    <property type="entry name" value="DUF58 DOMAIN-CONTAINING PROTEIN"/>
    <property type="match status" value="1"/>
</dbReference>
<protein>
    <submittedName>
        <fullName evidence="2">DUF58 domain-containing protein</fullName>
    </submittedName>
</protein>
<evidence type="ECO:0000313" key="3">
    <source>
        <dbReference type="Proteomes" id="UP000322981"/>
    </source>
</evidence>
<dbReference type="OrthoDB" id="9776116at2"/>
<keyword evidence="3" id="KW-1185">Reference proteome</keyword>
<name>A0A5M8FHI1_9GAMM</name>
<evidence type="ECO:0000313" key="2">
    <source>
        <dbReference type="EMBL" id="KAA6184338.1"/>
    </source>
</evidence>
<proteinExistence type="predicted"/>
<dbReference type="RefSeq" id="WP_150093810.1">
    <property type="nucleotide sequence ID" value="NZ_VWXX01000021.1"/>
</dbReference>
<dbReference type="AlphaFoldDB" id="A0A5M8FHI1"/>
<comment type="caution">
    <text evidence="2">The sequence shown here is derived from an EMBL/GenBank/DDBJ whole genome shotgun (WGS) entry which is preliminary data.</text>
</comment>
<evidence type="ECO:0000259" key="1">
    <source>
        <dbReference type="Pfam" id="PF01882"/>
    </source>
</evidence>
<sequence>MSLYPRLDDLLELRHQAHTLGMPSHHLVNSTFAGLYASVFRGAGVNFEEVREYREGDDIRYMDWKVTARTNEPHLKVFREERERSVVLCVDRGPHMVFGTRGTFKTVQAARAAALIGWAASRLNDRVGGMAFGDPLAGLKHFRPARGRRALWQLLRTLTEPASERMASVDCLAGALQRATRGLPTGSLVFVIADLNREVRDLERILGNLMQRNSVVLMPVDDPADWEIPAMGSMSFSAGDGELIEIDTDDVGAQRAYRDAWQRRRDTLKAVAHRLNIILMPIRTDQEIHLSLIHSLEQRARSRAVYV</sequence>
<dbReference type="PANTHER" id="PTHR33608">
    <property type="entry name" value="BLL2464 PROTEIN"/>
    <property type="match status" value="1"/>
</dbReference>
<feature type="domain" description="DUF58" evidence="1">
    <location>
        <begin position="49"/>
        <end position="265"/>
    </location>
</feature>
<dbReference type="Proteomes" id="UP000322981">
    <property type="component" value="Unassembled WGS sequence"/>
</dbReference>